<dbReference type="EMBL" id="AK135644">
    <property type="protein sequence ID" value="BAE22599.1"/>
    <property type="molecule type" value="mRNA"/>
</dbReference>
<dbReference type="AlphaFoldDB" id="Q3UXG4"/>
<gene>
    <name evidence="3" type="primary">Ufm1</name>
    <name evidence="3" type="synonym">Gm10726</name>
</gene>
<proteinExistence type="evidence at transcript level"/>
<keyword evidence="1" id="KW-1133">Transmembrane helix</keyword>
<keyword evidence="1" id="KW-0472">Membrane</keyword>
<evidence type="ECO:0000313" key="3">
    <source>
        <dbReference type="MGI" id="MGI:1915140"/>
    </source>
</evidence>
<dbReference type="MGI" id="MGI:1915140">
    <property type="gene designation" value="Ufm1"/>
</dbReference>
<reference evidence="2" key="6">
    <citation type="submission" date="2004-03" db="EMBL/GenBank/DDBJ databases">
        <authorList>
            <person name="Arakawa T."/>
            <person name="Carninci P."/>
            <person name="Fukuda S."/>
            <person name="Hashizume W."/>
            <person name="Hayashida K."/>
            <person name="Hori F."/>
            <person name="Iida J."/>
            <person name="Imamura K."/>
            <person name="Imotani K."/>
            <person name="Itoh M."/>
            <person name="Kanagawa S."/>
            <person name="Kawai J."/>
            <person name="Kojima M."/>
            <person name="Konno H."/>
            <person name="Murata M."/>
            <person name="Nakamura M."/>
            <person name="Ninomiya N."/>
            <person name="Nishiyori H."/>
            <person name="Nomura K."/>
            <person name="Ohno M."/>
            <person name="Sakazume N."/>
            <person name="Sano H."/>
            <person name="Sasaki D."/>
            <person name="Shibata K."/>
            <person name="Shiraki T."/>
            <person name="Tagami M."/>
            <person name="Tagami Y."/>
            <person name="Waki K."/>
            <person name="Watahiki A."/>
            <person name="Muramatsu M."/>
            <person name="Hayashizaki Y."/>
        </authorList>
    </citation>
    <scope>NUCLEOTIDE SEQUENCE</scope>
    <source>
        <strain evidence="2">C57BL/6J</strain>
        <tissue evidence="2">Adrenal gland</tissue>
    </source>
</reference>
<reference evidence="2" key="5">
    <citation type="journal article" date="2002" name="Nature">
        <title>Analysis of the mouse transcriptome based on functional annotation of 60,770 full-length cDNAs.</title>
        <authorList>
            <consortium name="The FANTOM Consortium and the RIKEN Genome Exploration Research Group Phase I and II Team"/>
        </authorList>
    </citation>
    <scope>NUCLEOTIDE SEQUENCE</scope>
    <source>
        <strain evidence="2">C57BL/6J</strain>
        <tissue evidence="2">Adrenal gland</tissue>
    </source>
</reference>
<reference evidence="2" key="1">
    <citation type="journal article" date="1999" name="Methods Enzymol.">
        <title>High-efficiency full-length cDNA cloning.</title>
        <authorList>
            <person name="Carninci P."/>
            <person name="Hayashizaki Y."/>
        </authorList>
    </citation>
    <scope>NUCLEOTIDE SEQUENCE</scope>
    <source>
        <strain evidence="2">C57BL/6J</strain>
        <tissue evidence="2">Adrenal gland</tissue>
    </source>
</reference>
<name>Q3UXG4_MOUSE</name>
<accession>Q3UXG4</accession>
<keyword evidence="1" id="KW-0812">Transmembrane</keyword>
<reference evidence="2" key="3">
    <citation type="journal article" date="2000" name="Genome Res.">
        <title>RIKEN integrated sequence analysis (RISA) system--384-format sequencing pipeline with 384 multicapillary sequencer.</title>
        <authorList>
            <person name="Shibata K."/>
            <person name="Itoh M."/>
            <person name="Aizawa K."/>
            <person name="Nagaoka S."/>
            <person name="Sasaki N."/>
            <person name="Carninci P."/>
            <person name="Konno H."/>
            <person name="Akiyama J."/>
            <person name="Nishi K."/>
            <person name="Kitsunai T."/>
            <person name="Tashiro H."/>
            <person name="Itoh M."/>
            <person name="Sumi N."/>
            <person name="Ishii Y."/>
            <person name="Nakamura S."/>
            <person name="Hazama M."/>
            <person name="Nishine T."/>
            <person name="Harada A."/>
            <person name="Yamamoto R."/>
            <person name="Matsumoto H."/>
            <person name="Sakaguchi S."/>
            <person name="Ikegami T."/>
            <person name="Kashiwagi K."/>
            <person name="Fujiwake S."/>
            <person name="Inoue K."/>
            <person name="Togawa Y."/>
            <person name="Izawa M."/>
            <person name="Ohara E."/>
            <person name="Watahiki M."/>
            <person name="Yoneda Y."/>
            <person name="Ishikawa T."/>
            <person name="Ozawa K."/>
            <person name="Tanaka T."/>
            <person name="Matsuura S."/>
            <person name="Kawai J."/>
            <person name="Okazaki Y."/>
            <person name="Muramatsu M."/>
            <person name="Inoue Y."/>
            <person name="Kira A."/>
            <person name="Hayashizaki Y."/>
        </authorList>
    </citation>
    <scope>NUCLEOTIDE SEQUENCE</scope>
    <source>
        <strain evidence="2">C57BL/6J</strain>
        <tissue evidence="2">Adrenal gland</tissue>
    </source>
</reference>
<reference evidence="2" key="2">
    <citation type="journal article" date="2000" name="Genome Res.">
        <title>Normalization and subtraction of cap-trapper-selected cDNAs to prepare full-length cDNA libraries for rapid discovery of new genes.</title>
        <authorList>
            <person name="Carninci P."/>
            <person name="Shibata Y."/>
            <person name="Hayatsu N."/>
            <person name="Sugahara Y."/>
            <person name="Shibata K."/>
            <person name="Itoh M."/>
            <person name="Konno H."/>
            <person name="Okazaki Y."/>
            <person name="Muramatsu M."/>
            <person name="Hayashizaki Y."/>
        </authorList>
    </citation>
    <scope>NUCLEOTIDE SEQUENCE</scope>
    <source>
        <strain evidence="2">C57BL/6J</strain>
        <tissue evidence="2">Adrenal gland</tissue>
    </source>
</reference>
<evidence type="ECO:0000256" key="1">
    <source>
        <dbReference type="SAM" id="Phobius"/>
    </source>
</evidence>
<evidence type="ECO:0000313" key="2">
    <source>
        <dbReference type="EMBL" id="BAE22599.1"/>
    </source>
</evidence>
<reference evidence="2" key="8">
    <citation type="journal article" date="2005" name="Science">
        <title>Antisense Transcription in the Mammalian Transcriptome.</title>
        <authorList>
            <consortium name="RIKEN Genome Exploration Research Group and Genome Science Group (Genome Network Project Core Group) and the FANTOM Consortium"/>
        </authorList>
    </citation>
    <scope>NUCLEOTIDE SEQUENCE</scope>
    <source>
        <strain evidence="2">C57BL/6J</strain>
        <tissue evidence="2">Adrenal gland</tissue>
    </source>
</reference>
<sequence>MKTLKIATICASSSVFDLGIHSSHTYQLLALKMLLSAFSISVTIFIYVTVI</sequence>
<reference evidence="2" key="7">
    <citation type="journal article" date="2005" name="Science">
        <title>The Transcriptional Landscape of the Mammalian Genome.</title>
        <authorList>
            <consortium name="The FANTOM Consortium"/>
            <consortium name="Riken Genome Exploration Research Group and Genome Science Group (Genome Network Project Core Group)"/>
        </authorList>
    </citation>
    <scope>NUCLEOTIDE SEQUENCE</scope>
    <source>
        <strain evidence="2">C57BL/6J</strain>
        <tissue evidence="2">Adrenal gland</tissue>
    </source>
</reference>
<feature type="transmembrane region" description="Helical" evidence="1">
    <location>
        <begin position="29"/>
        <end position="50"/>
    </location>
</feature>
<dbReference type="AGR" id="MGI:1915140"/>
<protein>
    <submittedName>
        <fullName evidence="2">Uncharacterized protein</fullName>
    </submittedName>
</protein>
<reference evidence="2" key="4">
    <citation type="journal article" date="2001" name="Nature">
        <title>Functional annotation of a full-length mouse cDNA collection.</title>
        <authorList>
            <consortium name="The RIKEN Genome Exploration Research Group Phase II Team and the FANTOM Consortium"/>
        </authorList>
    </citation>
    <scope>NUCLEOTIDE SEQUENCE</scope>
    <source>
        <strain evidence="2">C57BL/6J</strain>
        <tissue evidence="2">Adrenal gland</tissue>
    </source>
</reference>
<organism evidence="2">
    <name type="scientific">Mus musculus</name>
    <name type="common">Mouse</name>
    <dbReference type="NCBI Taxonomy" id="10090"/>
    <lineage>
        <taxon>Eukaryota</taxon>
        <taxon>Metazoa</taxon>
        <taxon>Chordata</taxon>
        <taxon>Craniata</taxon>
        <taxon>Vertebrata</taxon>
        <taxon>Euteleostomi</taxon>
        <taxon>Mammalia</taxon>
        <taxon>Eutheria</taxon>
        <taxon>Euarchontoglires</taxon>
        <taxon>Glires</taxon>
        <taxon>Rodentia</taxon>
        <taxon>Myomorpha</taxon>
        <taxon>Muroidea</taxon>
        <taxon>Muridae</taxon>
        <taxon>Murinae</taxon>
        <taxon>Mus</taxon>
        <taxon>Mus</taxon>
    </lineage>
</organism>